<dbReference type="OrthoDB" id="288110at2157"/>
<dbReference type="Pfam" id="PF12900">
    <property type="entry name" value="Pyridox_ox_2"/>
    <property type="match status" value="1"/>
</dbReference>
<accession>A0A1H3DGP7</accession>
<sequence>MTDELSQGEIDTLLYESGVGVLALTDGAEAYSIPESFGYDGEKVYFQFVYTADSKKMRFLETTETATLTVYDEHPAKSVLIQGPIEVVPGKDETKAATAIAENASIPTLNVYTETTPEEFTMDYYRLEPTAISGRQFSAFTPTPDDQ</sequence>
<evidence type="ECO:0008006" key="3">
    <source>
        <dbReference type="Google" id="ProtNLM"/>
    </source>
</evidence>
<organism evidence="1 2">
    <name type="scientific">Halopenitus persicus</name>
    <dbReference type="NCBI Taxonomy" id="1048396"/>
    <lineage>
        <taxon>Archaea</taxon>
        <taxon>Methanobacteriati</taxon>
        <taxon>Methanobacteriota</taxon>
        <taxon>Stenosarchaea group</taxon>
        <taxon>Halobacteria</taxon>
        <taxon>Halobacteriales</taxon>
        <taxon>Haloferacaceae</taxon>
        <taxon>Halopenitus</taxon>
    </lineage>
</organism>
<name>A0A1H3DGP7_9EURY</name>
<reference evidence="2" key="1">
    <citation type="submission" date="2016-10" db="EMBL/GenBank/DDBJ databases">
        <authorList>
            <person name="Varghese N."/>
            <person name="Submissions S."/>
        </authorList>
    </citation>
    <scope>NUCLEOTIDE SEQUENCE [LARGE SCALE GENOMIC DNA]</scope>
    <source>
        <strain evidence="2">DC30,IBRC 10041,KCTC 4046</strain>
    </source>
</reference>
<dbReference type="Gene3D" id="2.30.110.10">
    <property type="entry name" value="Electron Transport, Fmn-binding Protein, Chain A"/>
    <property type="match status" value="1"/>
</dbReference>
<evidence type="ECO:0000313" key="2">
    <source>
        <dbReference type="Proteomes" id="UP000199079"/>
    </source>
</evidence>
<dbReference type="EMBL" id="FNPC01000001">
    <property type="protein sequence ID" value="SDX65643.1"/>
    <property type="molecule type" value="Genomic_DNA"/>
</dbReference>
<dbReference type="Proteomes" id="UP000199079">
    <property type="component" value="Unassembled WGS sequence"/>
</dbReference>
<dbReference type="InterPro" id="IPR012349">
    <property type="entry name" value="Split_barrel_FMN-bd"/>
</dbReference>
<protein>
    <recommendedName>
        <fullName evidence="3">Pyridoxamine 5'-phosphate oxidase</fullName>
    </recommendedName>
</protein>
<dbReference type="SUPFAM" id="SSF50475">
    <property type="entry name" value="FMN-binding split barrel"/>
    <property type="match status" value="1"/>
</dbReference>
<dbReference type="InterPro" id="IPR024747">
    <property type="entry name" value="Pyridox_Oxase-rel"/>
</dbReference>
<dbReference type="RefSeq" id="WP_092730125.1">
    <property type="nucleotide sequence ID" value="NZ_FNPC01000001.1"/>
</dbReference>
<dbReference type="AlphaFoldDB" id="A0A1H3DGP7"/>
<keyword evidence="2" id="KW-1185">Reference proteome</keyword>
<proteinExistence type="predicted"/>
<gene>
    <name evidence="1" type="ORF">SAMN05216564_1016</name>
</gene>
<evidence type="ECO:0000313" key="1">
    <source>
        <dbReference type="EMBL" id="SDX65643.1"/>
    </source>
</evidence>